<gene>
    <name evidence="4" type="ORF">BOFE_03440</name>
</gene>
<protein>
    <submittedName>
        <fullName evidence="4">Uncharacterized protein</fullName>
    </submittedName>
</protein>
<dbReference type="InterPro" id="IPR036249">
    <property type="entry name" value="Thioredoxin-like_sf"/>
</dbReference>
<keyword evidence="3" id="KW-0560">Oxidoreductase</keyword>
<dbReference type="EMBL" id="AP027070">
    <property type="protein sequence ID" value="BDU62804.1"/>
    <property type="molecule type" value="Genomic_DNA"/>
</dbReference>
<comment type="similarity">
    <text evidence="1">Belongs to the glutathione peroxidase family.</text>
</comment>
<organism evidence="4 5">
    <name type="scientific">Candidatus Borrelia fainii</name>
    <dbReference type="NCBI Taxonomy" id="2518322"/>
    <lineage>
        <taxon>Bacteria</taxon>
        <taxon>Pseudomonadati</taxon>
        <taxon>Spirochaetota</taxon>
        <taxon>Spirochaetia</taxon>
        <taxon>Spirochaetales</taxon>
        <taxon>Borreliaceae</taxon>
        <taxon>Borrelia</taxon>
    </lineage>
</organism>
<reference evidence="4 5" key="1">
    <citation type="submission" date="2022-11" db="EMBL/GenBank/DDBJ databases">
        <title>Genome sequence of clinical isolate of the human pathogenic Borrelia fainii.</title>
        <authorList>
            <person name="Itokawa K."/>
            <person name="Sato K."/>
            <person name="Qiu Y."/>
        </authorList>
    </citation>
    <scope>NUCLEOTIDE SEQUENCE [LARGE SCALE GENOMIC DNA]</scope>
    <source>
        <strain evidence="4 5">Qtaro</strain>
    </source>
</reference>
<dbReference type="SUPFAM" id="SSF52833">
    <property type="entry name" value="Thioredoxin-like"/>
    <property type="match status" value="1"/>
</dbReference>
<accession>A0ABM8DJP5</accession>
<dbReference type="InterPro" id="IPR000889">
    <property type="entry name" value="Glutathione_peroxidase"/>
</dbReference>
<proteinExistence type="inferred from homology"/>
<evidence type="ECO:0000256" key="1">
    <source>
        <dbReference type="ARBA" id="ARBA00006926"/>
    </source>
</evidence>
<keyword evidence="5" id="KW-1185">Reference proteome</keyword>
<name>A0ABM8DJP5_9SPIR</name>
<dbReference type="Gene3D" id="3.40.30.10">
    <property type="entry name" value="Glutaredoxin"/>
    <property type="match status" value="1"/>
</dbReference>
<keyword evidence="2" id="KW-0575">Peroxidase</keyword>
<sequence>MILCGFGVKLSSDFEISLSDYILKILLIVNVVSYCIYTKQYQDLEVLYRIYKHGLI</sequence>
<dbReference type="Proteomes" id="UP001317516">
    <property type="component" value="Chromosome"/>
</dbReference>
<dbReference type="Pfam" id="PF00255">
    <property type="entry name" value="GSHPx"/>
    <property type="match status" value="1"/>
</dbReference>
<evidence type="ECO:0000256" key="2">
    <source>
        <dbReference type="ARBA" id="ARBA00022559"/>
    </source>
</evidence>
<dbReference type="PROSITE" id="PS51355">
    <property type="entry name" value="GLUTATHIONE_PEROXID_3"/>
    <property type="match status" value="1"/>
</dbReference>
<evidence type="ECO:0000256" key="3">
    <source>
        <dbReference type="ARBA" id="ARBA00023002"/>
    </source>
</evidence>
<evidence type="ECO:0000313" key="4">
    <source>
        <dbReference type="EMBL" id="BDU62804.1"/>
    </source>
</evidence>
<evidence type="ECO:0000313" key="5">
    <source>
        <dbReference type="Proteomes" id="UP001317516"/>
    </source>
</evidence>